<dbReference type="InterPro" id="IPR002586">
    <property type="entry name" value="CobQ/CobB/MinD/ParA_Nub-bd_dom"/>
</dbReference>
<dbReference type="Gene3D" id="3.40.50.880">
    <property type="match status" value="1"/>
</dbReference>
<dbReference type="InterPro" id="IPR029062">
    <property type="entry name" value="Class_I_gatase-like"/>
</dbReference>
<comment type="similarity">
    <text evidence="7">Belongs to the CobB/CbiA family.</text>
</comment>
<dbReference type="NCBIfam" id="NF002204">
    <property type="entry name" value="PRK01077.1"/>
    <property type="match status" value="1"/>
</dbReference>
<feature type="region of interest" description="Disordered" evidence="8">
    <location>
        <begin position="344"/>
        <end position="407"/>
    </location>
</feature>
<dbReference type="Gene3D" id="3.40.50.300">
    <property type="entry name" value="P-loop containing nucleotide triphosphate hydrolases"/>
    <property type="match status" value="2"/>
</dbReference>
<proteinExistence type="inferred from homology"/>
<comment type="pathway">
    <text evidence="7">Cofactor biosynthesis; adenosylcobalamin biosynthesis; cob(II)yrinate a,c-diamide from precorrin-2 (aerobic route): step 9/10.</text>
</comment>
<keyword evidence="12" id="KW-1185">Reference proteome</keyword>
<dbReference type="KEGG" id="nbr:O3I_030680"/>
<accession>K0F4G7</accession>
<dbReference type="PROSITE" id="PS51274">
    <property type="entry name" value="GATASE_COBBQ"/>
    <property type="match status" value="1"/>
</dbReference>
<feature type="site" description="Increases nucleophilicity of active site Cys" evidence="7">
    <location>
        <position position="595"/>
    </location>
</feature>
<dbReference type="Pfam" id="PF07685">
    <property type="entry name" value="GATase_3"/>
    <property type="match status" value="1"/>
</dbReference>
<dbReference type="eggNOG" id="COG1797">
    <property type="taxonomic scope" value="Bacteria"/>
</dbReference>
<evidence type="ECO:0000256" key="4">
    <source>
        <dbReference type="ARBA" id="ARBA00022840"/>
    </source>
</evidence>
<dbReference type="SUPFAM" id="SSF52540">
    <property type="entry name" value="P-loop containing nucleoside triphosphate hydrolases"/>
    <property type="match status" value="1"/>
</dbReference>
<keyword evidence="5 7" id="KW-0460">Magnesium</keyword>
<dbReference type="GO" id="GO:0005524">
    <property type="term" value="F:ATP binding"/>
    <property type="evidence" value="ECO:0007669"/>
    <property type="project" value="UniProtKB-UniRule"/>
</dbReference>
<dbReference type="HOGENOM" id="CLU_022752_1_1_11"/>
<dbReference type="InterPro" id="IPR027417">
    <property type="entry name" value="P-loop_NTPase"/>
</dbReference>
<dbReference type="UniPathway" id="UPA00148">
    <property type="reaction ID" value="UER00220"/>
</dbReference>
<evidence type="ECO:0000256" key="3">
    <source>
        <dbReference type="ARBA" id="ARBA00022741"/>
    </source>
</evidence>
<keyword evidence="2 7" id="KW-0436">Ligase</keyword>
<dbReference type="InterPro" id="IPR004484">
    <property type="entry name" value="CbiA/CobB_synth"/>
</dbReference>
<feature type="compositionally biased region" description="Basic and acidic residues" evidence="8">
    <location>
        <begin position="294"/>
        <end position="303"/>
    </location>
</feature>
<sequence>MAGVPAVVIAAPASGSGKTTVATGLIGALGRAGHRVAPFKVGPDYIDPGYHGLAAGRPGRNLDPVLVGAERVVPLYRHGSLGCDLAVVEGVMGLFDGRIDEHHAAPVAEGSTAQVAGLLGAPVVLVVDARGHSQSLAALLHGFATFDSGIRLGGVILNRVGSERHDQVLRAACDRVGLPVLGSLPRMAELEVPSRHLGLIPAVEHGSAATAAVAAMTDLVAAHLDLRAIAALARSTVAGATWDPETVVEEARGAFVVGEGGRPVHVSTHHGAGGDGVRLGGEVACGAVVGSRGVGDDGGRGEDGAVPNGSATEGGGRGEGSAVSGGDGVGGDGVRLGGEVACGGGVGDDGGRGGDGVALGGGAGREDVRGGGSAVRNGSEAGRGGGRAGGAVGDGDRRGSGGPVNRGGAVGAGAGPVIAMAGGAAFTFGYAEHRELLSAAGAQVRVFDPLRDELPTGTAGLVLPGGFPEEHAAELAANTSLLAAVRSLAAQGLPVHAECAGLLYLTRSLDGHPMAGVVAADAEFGPRLTLGYRDAVALTDSALWRAGERVRGHEFHRTRLTTSNTTAPAWGWRGSDGARAMEGALVHRVHASYLHTHPAGNPEATARFVAAAAEFASSRVGR</sequence>
<evidence type="ECO:0000256" key="8">
    <source>
        <dbReference type="SAM" id="MobiDB-lite"/>
    </source>
</evidence>
<dbReference type="SUPFAM" id="SSF52317">
    <property type="entry name" value="Class I glutamine amidotransferase-like"/>
    <property type="match status" value="1"/>
</dbReference>
<dbReference type="EMBL" id="CP003876">
    <property type="protein sequence ID" value="AFU04085.1"/>
    <property type="molecule type" value="Genomic_DNA"/>
</dbReference>
<dbReference type="Proteomes" id="UP000006304">
    <property type="component" value="Chromosome"/>
</dbReference>
<keyword evidence="4 7" id="KW-0067">ATP-binding</keyword>
<reference evidence="11 12" key="1">
    <citation type="journal article" date="2012" name="J. Bacteriol.">
        <title>Complete genome sequence of Nocardia brasiliensis HUJEG-1.</title>
        <authorList>
            <person name="Vera-Cabrera L."/>
            <person name="Ortiz-Lopez R."/>
            <person name="Elizondo-Gonzalez R."/>
            <person name="Perez-Maya A.A."/>
            <person name="Ocampo-Candiani J."/>
        </authorList>
    </citation>
    <scope>NUCLEOTIDE SEQUENCE [LARGE SCALE GENOMIC DNA]</scope>
    <source>
        <strain evidence="12">ATCC 700358</strain>
    </source>
</reference>
<name>K0F4G7_NOCB7</name>
<comment type="domain">
    <text evidence="7">Comprises of two domains. The C-terminal domain contains the binding site for glutamine and catalyzes the hydrolysis of this substrate to glutamate and ammonia. The N-terminal domain is anticipated to bind ATP and hydrogenobyrinate and catalyzes the ultimate synthesis of the diamide product. The ammonia produced via the glutaminase domain is probably translocated to the adjacent domain via a molecular tunnel, where it reacts with an activated intermediate.</text>
</comment>
<dbReference type="CDD" id="cd05388">
    <property type="entry name" value="CobB_N"/>
    <property type="match status" value="1"/>
</dbReference>
<evidence type="ECO:0000256" key="5">
    <source>
        <dbReference type="ARBA" id="ARBA00022842"/>
    </source>
</evidence>
<keyword evidence="6 7" id="KW-0315">Glutamine amidotransferase</keyword>
<dbReference type="AlphaFoldDB" id="K0F4G7"/>
<dbReference type="HAMAP" id="MF_00027">
    <property type="entry name" value="CobB_CbiA"/>
    <property type="match status" value="1"/>
</dbReference>
<feature type="active site" description="Nucleophile" evidence="7">
    <location>
        <position position="499"/>
    </location>
</feature>
<dbReference type="PANTHER" id="PTHR43873:SF1">
    <property type="entry name" value="COBYRINATE A,C-DIAMIDE SYNTHASE"/>
    <property type="match status" value="1"/>
</dbReference>
<evidence type="ECO:0000313" key="12">
    <source>
        <dbReference type="Proteomes" id="UP000006304"/>
    </source>
</evidence>
<dbReference type="RefSeq" id="WP_014986940.1">
    <property type="nucleotide sequence ID" value="NC_018681.1"/>
</dbReference>
<dbReference type="GO" id="GO:0009236">
    <property type="term" value="P:cobalamin biosynthetic process"/>
    <property type="evidence" value="ECO:0007669"/>
    <property type="project" value="UniProtKB-UniRule"/>
</dbReference>
<dbReference type="STRING" id="1133849.O3I_030680"/>
<dbReference type="PANTHER" id="PTHR43873">
    <property type="entry name" value="COBYRINATE A,C-DIAMIDE SYNTHASE"/>
    <property type="match status" value="1"/>
</dbReference>
<organism evidence="11 12">
    <name type="scientific">Nocardia brasiliensis (strain ATCC 700358 / HUJEG-1)</name>
    <dbReference type="NCBI Taxonomy" id="1133849"/>
    <lineage>
        <taxon>Bacteria</taxon>
        <taxon>Bacillati</taxon>
        <taxon>Actinomycetota</taxon>
        <taxon>Actinomycetes</taxon>
        <taxon>Mycobacteriales</taxon>
        <taxon>Nocardiaceae</taxon>
        <taxon>Nocardia</taxon>
    </lineage>
</organism>
<keyword evidence="3 7" id="KW-0547">Nucleotide-binding</keyword>
<evidence type="ECO:0000256" key="7">
    <source>
        <dbReference type="HAMAP-Rule" id="MF_00027"/>
    </source>
</evidence>
<dbReference type="CDD" id="cd03130">
    <property type="entry name" value="GATase1_CobB"/>
    <property type="match status" value="1"/>
</dbReference>
<feature type="compositionally biased region" description="Gly residues" evidence="8">
    <location>
        <begin position="312"/>
        <end position="330"/>
    </location>
</feature>
<dbReference type="GO" id="GO:0043802">
    <property type="term" value="F:hydrogenobyrinic acid a,c-diamide synthase (glutamine-hydrolysing) activity"/>
    <property type="evidence" value="ECO:0007669"/>
    <property type="project" value="UniProtKB-UniRule"/>
</dbReference>
<evidence type="ECO:0000256" key="2">
    <source>
        <dbReference type="ARBA" id="ARBA00022598"/>
    </source>
</evidence>
<comment type="miscellaneous">
    <text evidence="7">The a and c carboxylates of hydrogenobyrinate are activated for nucleophilic attack via formation of a phosphorylated intermediate by ATP. CobB catalyzes first the amidation of the c-carboxylate, and then that of the a-carboxylate.</text>
</comment>
<comment type="cofactor">
    <cofactor evidence="1 7">
        <name>Mg(2+)</name>
        <dbReference type="ChEBI" id="CHEBI:18420"/>
    </cofactor>
</comment>
<evidence type="ECO:0000259" key="9">
    <source>
        <dbReference type="Pfam" id="PF01656"/>
    </source>
</evidence>
<dbReference type="GO" id="GO:0042242">
    <property type="term" value="F:cobyrinic acid a,c-diamide synthase activity"/>
    <property type="evidence" value="ECO:0007669"/>
    <property type="project" value="InterPro"/>
</dbReference>
<feature type="domain" description="CobB/CobQ-like glutamine amidotransferase" evidence="10">
    <location>
        <begin position="434"/>
        <end position="597"/>
    </location>
</feature>
<dbReference type="InterPro" id="IPR011698">
    <property type="entry name" value="GATase_3"/>
</dbReference>
<evidence type="ECO:0000256" key="6">
    <source>
        <dbReference type="ARBA" id="ARBA00022962"/>
    </source>
</evidence>
<protein>
    <recommendedName>
        <fullName evidence="7">Hydrogenobyrinate a,c-diamide synthase</fullName>
        <ecNumber evidence="7">6.3.5.9</ecNumber>
    </recommendedName>
    <alternativeName>
        <fullName evidence="7">Hydrogenobyrinic acid a,c-diamide synthase</fullName>
    </alternativeName>
</protein>
<evidence type="ECO:0000313" key="11">
    <source>
        <dbReference type="EMBL" id="AFU04085.1"/>
    </source>
</evidence>
<feature type="domain" description="CobQ/CobB/MinD/ParA nucleotide binding" evidence="9">
    <location>
        <begin position="7"/>
        <end position="197"/>
    </location>
</feature>
<dbReference type="Pfam" id="PF01656">
    <property type="entry name" value="CbiA"/>
    <property type="match status" value="1"/>
</dbReference>
<evidence type="ECO:0000256" key="1">
    <source>
        <dbReference type="ARBA" id="ARBA00001946"/>
    </source>
</evidence>
<comment type="function">
    <text evidence="7">Catalyzes the ATP-dependent amidation of the two carboxylate groups at positions a and c of hydrogenobyrinate, using either L-glutamine or ammonia as the nitrogen source.</text>
</comment>
<feature type="region of interest" description="Disordered" evidence="8">
    <location>
        <begin position="292"/>
        <end position="330"/>
    </location>
</feature>
<comment type="catalytic activity">
    <reaction evidence="7">
        <text>hydrogenobyrinate + 2 L-glutamine + 2 ATP + 2 H2O = hydrogenobyrinate a,c-diamide + 2 L-glutamate + 2 ADP + 2 phosphate + 2 H(+)</text>
        <dbReference type="Rhea" id="RHEA:12544"/>
        <dbReference type="ChEBI" id="CHEBI:15377"/>
        <dbReference type="ChEBI" id="CHEBI:15378"/>
        <dbReference type="ChEBI" id="CHEBI:29985"/>
        <dbReference type="ChEBI" id="CHEBI:30616"/>
        <dbReference type="ChEBI" id="CHEBI:43474"/>
        <dbReference type="ChEBI" id="CHEBI:58359"/>
        <dbReference type="ChEBI" id="CHEBI:77873"/>
        <dbReference type="ChEBI" id="CHEBI:77874"/>
        <dbReference type="ChEBI" id="CHEBI:456216"/>
        <dbReference type="EC" id="6.3.5.9"/>
    </reaction>
</comment>
<feature type="compositionally biased region" description="Gly residues" evidence="8">
    <location>
        <begin position="344"/>
        <end position="363"/>
    </location>
</feature>
<dbReference type="EC" id="6.3.5.9" evidence="7"/>
<feature type="compositionally biased region" description="Gly residues" evidence="8">
    <location>
        <begin position="381"/>
        <end position="393"/>
    </location>
</feature>
<evidence type="ECO:0000259" key="10">
    <source>
        <dbReference type="Pfam" id="PF07685"/>
    </source>
</evidence>
<gene>
    <name evidence="7" type="primary">cobB</name>
    <name evidence="11" type="ORF">O3I_030680</name>
</gene>
<keyword evidence="7" id="KW-0169">Cobalamin biosynthesis</keyword>